<evidence type="ECO:0008006" key="3">
    <source>
        <dbReference type="Google" id="ProtNLM"/>
    </source>
</evidence>
<reference evidence="2" key="2">
    <citation type="journal article" date="2021" name="Sci. Data">
        <title>Chromosome-scale genome sequencing, assembly and annotation of six genomes from subfamily Leishmaniinae.</title>
        <authorList>
            <person name="Almutairi H."/>
            <person name="Urbaniak M.D."/>
            <person name="Bates M.D."/>
            <person name="Jariyapan N."/>
            <person name="Kwakye-Nuako G."/>
            <person name="Thomaz Soccol V."/>
            <person name="Al-Salem W.S."/>
            <person name="Dillon R.J."/>
            <person name="Bates P.A."/>
            <person name="Gatherer D."/>
        </authorList>
    </citation>
    <scope>NUCLEOTIDE SEQUENCE [LARGE SCALE GENOMIC DNA]</scope>
</reference>
<dbReference type="OrthoDB" id="246293at2759"/>
<proteinExistence type="predicted"/>
<reference evidence="2" key="1">
    <citation type="journal article" date="2021" name="Microbiol. Resour. Announc.">
        <title>LGAAP: Leishmaniinae Genome Assembly and Annotation Pipeline.</title>
        <authorList>
            <person name="Almutairi H."/>
            <person name="Urbaniak M.D."/>
            <person name="Bates M.D."/>
            <person name="Jariyapan N."/>
            <person name="Kwakye-Nuako G."/>
            <person name="Thomaz-Soccol V."/>
            <person name="Al-Salem W.S."/>
            <person name="Dillon R.J."/>
            <person name="Bates P.A."/>
            <person name="Gatherer D."/>
        </authorList>
    </citation>
    <scope>NUCLEOTIDE SEQUENCE [LARGE SCALE GENOMIC DNA]</scope>
</reference>
<dbReference type="GeneID" id="92515198"/>
<dbReference type="KEGG" id="lmat:92515198"/>
<dbReference type="Proteomes" id="UP000673552">
    <property type="component" value="Unassembled WGS sequence"/>
</dbReference>
<protein>
    <recommendedName>
        <fullName evidence="3">DRBM domain-containing protein</fullName>
    </recommendedName>
</protein>
<dbReference type="RefSeq" id="XP_067178051.1">
    <property type="nucleotide sequence ID" value="XM_067322686.1"/>
</dbReference>
<evidence type="ECO:0000313" key="2">
    <source>
        <dbReference type="Proteomes" id="UP000673552"/>
    </source>
</evidence>
<dbReference type="EMBL" id="JAFEUZ010000025">
    <property type="protein sequence ID" value="KAG5476881.1"/>
    <property type="molecule type" value="Genomic_DNA"/>
</dbReference>
<gene>
    <name evidence="1" type="ORF">LSCM1_05213</name>
</gene>
<evidence type="ECO:0000313" key="1">
    <source>
        <dbReference type="EMBL" id="KAG5476881.1"/>
    </source>
</evidence>
<sequence length="1049" mass="114825">MWRLPAIPGGWRIYRWRCVAWALPARAGSQRRNCSTLGEIYSMLEALRRAKRVRGGALRLCITEDMRVIVEHQPPWEGGAKAPLHELVGWQGTSSTTVQEAVGRLHPFEELHATSPASELSLTAPVHRTSATIVDLSRVASDEIHGAVKFLEQRYPKLRLLVRHTSGQDLQGTHLHTASVELVPRGMGVLVDSLSDEEQQLVTVLKGEAVSEGYLGCIRRALRDAFSAAGLAYPSSCAASTTAASVLSLYIVCWASEGFALSFRPSLSLNHLECSLRHRVTGKSLTSCEVALTSDGLRRFLQFCADSTAEYYAERHASIQQRLRSSPLHLVLPQKGLRVKHLLRRLLVYYYGISEEDVSFRAETLSGSVHRAQVQARLRLTGTADVADDAFPLFVLGRATGTSKRSTVERATVEALQAVFPDVFEREIAYHSDVRAIQESTKATLADDTAPHPTQGLENQLRWALQRQNATFLLETRMLRANAAFPELGISTESKPVWLSELFVVQGTPNANAADSLAADAAASREFSCFALDCRKARSEQKALAAALAQRFPDLCYLSVKQAQERKLIDASGAPAPCAEVKALQDTNSSVFATALSSDPLIKLLVPRKHAEPQLLPLSESTGSALERYWAATRVQTSFLGSIRVMREASCAVYVARCTRTGGAHDALERVIAEATGSTEIGALFALLRGMQHLPEVVCQDTSAETTGDDRFAEDLPSALPDASPLQTCAHAIARLYGLQCSVRVRQSGANHVAELWSRIPAESALSQEHSRFSANPFTDGRVFYLGRGYGITPLVAVVRAAQQVFEAHIRAQQRAFAEEVVTRGQLRLQPDAQGSLGRLRDAVVDEIKSTSNRTVSDHWLLFNFEHQQVSDLSFRISSQKHSIVLEHVIGKNLLSCARELANRISRETDVAFLSPAHLSAVVAQTAEQLLGKLCLHAYGLTLQTDTCQRGRMWHCRLSVPISEEMGYCIAQASGLRKKETVEAAALAALREYFVDELPHIHSLAAIPSITAGERLFSSSGEAPTKSECETYAFRVSVKASASEPACSP</sequence>
<comment type="caution">
    <text evidence="1">The sequence shown here is derived from an EMBL/GenBank/DDBJ whole genome shotgun (WGS) entry which is preliminary data.</text>
</comment>
<name>A0A836GKP8_9TRYP</name>
<accession>A0A836GKP8</accession>
<keyword evidence="2" id="KW-1185">Reference proteome</keyword>
<organism evidence="1 2">
    <name type="scientific">Leishmania martiniquensis</name>
    <dbReference type="NCBI Taxonomy" id="1580590"/>
    <lineage>
        <taxon>Eukaryota</taxon>
        <taxon>Discoba</taxon>
        <taxon>Euglenozoa</taxon>
        <taxon>Kinetoplastea</taxon>
        <taxon>Metakinetoplastina</taxon>
        <taxon>Trypanosomatida</taxon>
        <taxon>Trypanosomatidae</taxon>
        <taxon>Leishmaniinae</taxon>
        <taxon>Leishmania</taxon>
    </lineage>
</organism>
<dbReference type="AlphaFoldDB" id="A0A836GKP8"/>